<name>A0A975F5S0_9SPIR</name>
<evidence type="ECO:0000256" key="7">
    <source>
        <dbReference type="SAM" id="Phobius"/>
    </source>
</evidence>
<evidence type="ECO:0000256" key="5">
    <source>
        <dbReference type="ARBA" id="ARBA00022989"/>
    </source>
</evidence>
<keyword evidence="3" id="KW-1003">Cell membrane</keyword>
<feature type="transmembrane region" description="Helical" evidence="7">
    <location>
        <begin position="323"/>
        <end position="349"/>
    </location>
</feature>
<comment type="subcellular location">
    <subcellularLocation>
        <location evidence="1">Cell membrane</location>
        <topology evidence="1">Multi-pass membrane protein</topology>
    </subcellularLocation>
</comment>
<dbReference type="InterPro" id="IPR036458">
    <property type="entry name" value="Na:dicarbo_symporter_sf"/>
</dbReference>
<feature type="transmembrane region" description="Helical" evidence="7">
    <location>
        <begin position="136"/>
        <end position="155"/>
    </location>
</feature>
<dbReference type="PANTHER" id="PTHR42865:SF7">
    <property type="entry name" value="PROTON_GLUTAMATE-ASPARTATE SYMPORTER"/>
    <property type="match status" value="1"/>
</dbReference>
<dbReference type="GO" id="GO:0005886">
    <property type="term" value="C:plasma membrane"/>
    <property type="evidence" value="ECO:0007669"/>
    <property type="project" value="UniProtKB-SubCell"/>
</dbReference>
<proteinExistence type="predicted"/>
<organism evidence="8 9">
    <name type="scientific">Treponema parvum</name>
    <dbReference type="NCBI Taxonomy" id="138851"/>
    <lineage>
        <taxon>Bacteria</taxon>
        <taxon>Pseudomonadati</taxon>
        <taxon>Spirochaetota</taxon>
        <taxon>Spirochaetia</taxon>
        <taxon>Spirochaetales</taxon>
        <taxon>Treponemataceae</taxon>
        <taxon>Treponema</taxon>
    </lineage>
</organism>
<evidence type="ECO:0000313" key="9">
    <source>
        <dbReference type="Proteomes" id="UP000671908"/>
    </source>
</evidence>
<dbReference type="Gene3D" id="1.10.3860.10">
    <property type="entry name" value="Sodium:dicarboxylate symporter"/>
    <property type="match status" value="1"/>
</dbReference>
<dbReference type="InterPro" id="IPR001991">
    <property type="entry name" value="Na-dicarboxylate_symporter"/>
</dbReference>
<feature type="transmembrane region" description="Helical" evidence="7">
    <location>
        <begin position="369"/>
        <end position="394"/>
    </location>
</feature>
<dbReference type="GO" id="GO:0015293">
    <property type="term" value="F:symporter activity"/>
    <property type="evidence" value="ECO:0007669"/>
    <property type="project" value="UniProtKB-KW"/>
</dbReference>
<feature type="transmembrane region" description="Helical" evidence="7">
    <location>
        <begin position="244"/>
        <end position="269"/>
    </location>
</feature>
<evidence type="ECO:0000256" key="6">
    <source>
        <dbReference type="ARBA" id="ARBA00023136"/>
    </source>
</evidence>
<feature type="transmembrane region" description="Helical" evidence="7">
    <location>
        <begin position="204"/>
        <end position="232"/>
    </location>
</feature>
<feature type="transmembrane region" description="Helical" evidence="7">
    <location>
        <begin position="289"/>
        <end position="311"/>
    </location>
</feature>
<dbReference type="KEGG" id="tpav:HRQ91_10245"/>
<evidence type="ECO:0000256" key="4">
    <source>
        <dbReference type="ARBA" id="ARBA00022692"/>
    </source>
</evidence>
<dbReference type="SUPFAM" id="SSF118215">
    <property type="entry name" value="Proton glutamate symport protein"/>
    <property type="match status" value="1"/>
</dbReference>
<feature type="transmembrane region" description="Helical" evidence="7">
    <location>
        <begin position="72"/>
        <end position="97"/>
    </location>
</feature>
<keyword evidence="5 7" id="KW-1133">Transmembrane helix</keyword>
<evidence type="ECO:0000256" key="3">
    <source>
        <dbReference type="ARBA" id="ARBA00022475"/>
    </source>
</evidence>
<gene>
    <name evidence="8" type="ORF">HRQ91_10245</name>
</gene>
<accession>A0A975F5S0</accession>
<keyword evidence="4 7" id="KW-0812">Transmembrane</keyword>
<dbReference type="PRINTS" id="PR00173">
    <property type="entry name" value="EDTRNSPORT"/>
</dbReference>
<evidence type="ECO:0000256" key="2">
    <source>
        <dbReference type="ARBA" id="ARBA00022448"/>
    </source>
</evidence>
<evidence type="ECO:0000313" key="8">
    <source>
        <dbReference type="EMBL" id="QTQ14813.1"/>
    </source>
</evidence>
<reference evidence="8 9" key="1">
    <citation type="journal article" date="2021" name="Microbiol. Resour. Announc.">
        <title>Complete Genome Sequences of Three Human Oral Treponema parvum Isolates.</title>
        <authorList>
            <person name="Zeng H."/>
            <person name="Watt R.M."/>
        </authorList>
    </citation>
    <scope>NUCLEOTIDE SEQUENCE [LARGE SCALE GENOMIC DNA]</scope>
    <source>
        <strain evidence="8 9">ATCC 700770</strain>
    </source>
</reference>
<feature type="transmembrane region" description="Helical" evidence="7">
    <location>
        <begin position="38"/>
        <end position="60"/>
    </location>
</feature>
<keyword evidence="9" id="KW-1185">Reference proteome</keyword>
<dbReference type="PANTHER" id="PTHR42865">
    <property type="entry name" value="PROTON/GLUTAMATE-ASPARTATE SYMPORTER"/>
    <property type="match status" value="1"/>
</dbReference>
<dbReference type="Proteomes" id="UP000671908">
    <property type="component" value="Chromosome"/>
</dbReference>
<keyword evidence="2" id="KW-0813">Transport</keyword>
<dbReference type="RefSeq" id="WP_210119454.1">
    <property type="nucleotide sequence ID" value="NZ_CP054142.1"/>
</dbReference>
<keyword evidence="6 7" id="KW-0472">Membrane</keyword>
<sequence>MKIWIKYLLGVILGFIASFAFPASSPQTLSTVSFIAEIFLRLGFYILIPLLTSSVIISAFNLSDSKMLLKSAFWTAIIITGSSLLLTFIGLFSVIFIKLPRIPITVEKLSSVTVLDISELIRKAFPASSLSSLSDGLFLLPVFIFSLVIGIACSYDRSVSRQIVSLADSFSRVCYLVMIFFMEIFSIGIIAVTISWAIQFRSVIAQGIFTPLILILSGNLLFVSLIVYPAILYFLCHDPHPYRVLYASIAALLTAFFSGNTNITLPLIIRHGKESLGEQRRINAFSAPLFSIFARGGSSLVTIVSFILIWRSYSSLSIGFFDLLWLTSLSFLLSFVLGNMPTGGTFFALTVLGAMYGRGFETGHLLLKPAAVIIGSFAAAFDAITAMFGTYIIAIKTKQIHHKELSSFI</sequence>
<protein>
    <submittedName>
        <fullName evidence="8">Dicarboxylate/amino acid:cation symporter</fullName>
    </submittedName>
</protein>
<dbReference type="EMBL" id="CP054142">
    <property type="protein sequence ID" value="QTQ14813.1"/>
    <property type="molecule type" value="Genomic_DNA"/>
</dbReference>
<dbReference type="Pfam" id="PF00375">
    <property type="entry name" value="SDF"/>
    <property type="match status" value="1"/>
</dbReference>
<evidence type="ECO:0000256" key="1">
    <source>
        <dbReference type="ARBA" id="ARBA00004651"/>
    </source>
</evidence>
<dbReference type="AlphaFoldDB" id="A0A975F5S0"/>
<feature type="transmembrane region" description="Helical" evidence="7">
    <location>
        <begin position="175"/>
        <end position="198"/>
    </location>
</feature>